<proteinExistence type="predicted"/>
<evidence type="ECO:0000313" key="1">
    <source>
        <dbReference type="EMBL" id="UTZ32888.1"/>
    </source>
</evidence>
<organism evidence="1 2">
    <name type="scientific">Vibrio campbellii</name>
    <dbReference type="NCBI Taxonomy" id="680"/>
    <lineage>
        <taxon>Bacteria</taxon>
        <taxon>Pseudomonadati</taxon>
        <taxon>Pseudomonadota</taxon>
        <taxon>Gammaproteobacteria</taxon>
        <taxon>Vibrionales</taxon>
        <taxon>Vibrionaceae</taxon>
        <taxon>Vibrio</taxon>
    </lineage>
</organism>
<reference evidence="1" key="1">
    <citation type="submission" date="2020-03" db="EMBL/GenBank/DDBJ databases">
        <title>Five strains of Vibrio campbellii isolated from Mariana Trench.</title>
        <authorList>
            <person name="Liang J."/>
            <person name="Zhang X.-H."/>
        </authorList>
    </citation>
    <scope>NUCLEOTIDE SEQUENCE</scope>
    <source>
        <strain evidence="1">LJC013</strain>
    </source>
</reference>
<dbReference type="EMBL" id="CP050471">
    <property type="protein sequence ID" value="UTZ32888.1"/>
    <property type="molecule type" value="Genomic_DNA"/>
</dbReference>
<gene>
    <name evidence="1" type="ORF">HB762_25535</name>
</gene>
<protein>
    <submittedName>
        <fullName evidence="1">Uncharacterized protein</fullName>
    </submittedName>
</protein>
<accession>A0ABY5IF33</accession>
<name>A0ABY5IF33_9VIBR</name>
<sequence>MKARNALLILLTSKIGANAGAMSYCYDHIASSKDKSKYRMQELKTLREYQDLSTFLSH</sequence>
<dbReference type="Proteomes" id="UP001059912">
    <property type="component" value="Chromosome 2"/>
</dbReference>
<keyword evidence="2" id="KW-1185">Reference proteome</keyword>
<evidence type="ECO:0000313" key="2">
    <source>
        <dbReference type="Proteomes" id="UP001059912"/>
    </source>
</evidence>
<dbReference type="RefSeq" id="WP_255903179.1">
    <property type="nucleotide sequence ID" value="NZ_CP050471.1"/>
</dbReference>